<dbReference type="GO" id="GO:0042026">
    <property type="term" value="P:protein refolding"/>
    <property type="evidence" value="ECO:0007669"/>
    <property type="project" value="InterPro"/>
</dbReference>
<evidence type="ECO:0000256" key="4">
    <source>
        <dbReference type="ARBA" id="ARBA00022840"/>
    </source>
</evidence>
<dbReference type="NCBIfam" id="NF009487">
    <property type="entry name" value="PRK12849.1"/>
    <property type="match status" value="1"/>
</dbReference>
<dbReference type="PANTHER" id="PTHR45633">
    <property type="entry name" value="60 KDA HEAT SHOCK PROTEIN, MITOCHONDRIAL"/>
    <property type="match status" value="1"/>
</dbReference>
<dbReference type="Proteomes" id="UP000239899">
    <property type="component" value="Unassembled WGS sequence"/>
</dbReference>
<evidence type="ECO:0000256" key="9">
    <source>
        <dbReference type="SAM" id="MobiDB-lite"/>
    </source>
</evidence>
<comment type="caution">
    <text evidence="11">The sequence shown here is derived from an EMBL/GenBank/DDBJ whole genome shotgun (WGS) entry which is preliminary data.</text>
</comment>
<gene>
    <name evidence="11" type="ORF">C2E21_0427</name>
</gene>
<dbReference type="Gene3D" id="3.40.50.2000">
    <property type="entry name" value="Glycogen Phosphorylase B"/>
    <property type="match status" value="1"/>
</dbReference>
<accession>A0A2P6U4Q5</accession>
<dbReference type="Gene3D" id="1.10.560.10">
    <property type="entry name" value="GroEL-like equatorial domain"/>
    <property type="match status" value="1"/>
</dbReference>
<dbReference type="InterPro" id="IPR001296">
    <property type="entry name" value="Glyco_trans_1"/>
</dbReference>
<evidence type="ECO:0000313" key="11">
    <source>
        <dbReference type="EMBL" id="PRW61294.1"/>
    </source>
</evidence>
<keyword evidence="2" id="KW-0808">Transferase</keyword>
<dbReference type="GO" id="GO:0005524">
    <property type="term" value="F:ATP binding"/>
    <property type="evidence" value="ECO:0007669"/>
    <property type="project" value="UniProtKB-KW"/>
</dbReference>
<evidence type="ECO:0000256" key="6">
    <source>
        <dbReference type="ARBA" id="ARBA00058559"/>
    </source>
</evidence>
<feature type="region of interest" description="Disordered" evidence="9">
    <location>
        <begin position="1745"/>
        <end position="1766"/>
    </location>
</feature>
<dbReference type="SUPFAM" id="SSF48592">
    <property type="entry name" value="GroEL equatorial domain-like"/>
    <property type="match status" value="1"/>
</dbReference>
<name>A0A2P6U4Q5_CHLSO</name>
<dbReference type="Gene3D" id="3.30.260.10">
    <property type="entry name" value="TCP-1-like chaperonin intermediate domain"/>
    <property type="match status" value="1"/>
</dbReference>
<feature type="domain" description="Glycosyl transferase family 1" evidence="10">
    <location>
        <begin position="1274"/>
        <end position="1439"/>
    </location>
</feature>
<dbReference type="EMBL" id="LHPG02000001">
    <property type="protein sequence ID" value="PRW61294.1"/>
    <property type="molecule type" value="Genomic_DNA"/>
</dbReference>
<dbReference type="Gene3D" id="3.50.7.10">
    <property type="entry name" value="GroEL"/>
    <property type="match status" value="1"/>
</dbReference>
<dbReference type="HAMAP" id="MF_00600">
    <property type="entry name" value="CH60"/>
    <property type="match status" value="1"/>
</dbReference>
<keyword evidence="2" id="KW-0328">Glycosyltransferase</keyword>
<dbReference type="PROSITE" id="PS00296">
    <property type="entry name" value="CHAPERONINS_CPN60"/>
    <property type="match status" value="1"/>
</dbReference>
<dbReference type="OrthoDB" id="1733909at2759"/>
<dbReference type="SUPFAM" id="SSF52029">
    <property type="entry name" value="GroEL apical domain-like"/>
    <property type="match status" value="1"/>
</dbReference>
<comment type="subunit">
    <text evidence="7">Oligomer of probably six alpha and six beta subunits.</text>
</comment>
<dbReference type="NCBIfam" id="NF000592">
    <property type="entry name" value="PRK00013.1"/>
    <property type="match status" value="1"/>
</dbReference>
<evidence type="ECO:0000256" key="5">
    <source>
        <dbReference type="ARBA" id="ARBA00023186"/>
    </source>
</evidence>
<dbReference type="SUPFAM" id="SSF53756">
    <property type="entry name" value="UDP-Glycosyltransferase/glycogen phosphorylase"/>
    <property type="match status" value="1"/>
</dbReference>
<evidence type="ECO:0000313" key="12">
    <source>
        <dbReference type="Proteomes" id="UP000239899"/>
    </source>
</evidence>
<evidence type="ECO:0000259" key="10">
    <source>
        <dbReference type="Pfam" id="PF00534"/>
    </source>
</evidence>
<keyword evidence="3" id="KW-0547">Nucleotide-binding</keyword>
<dbReference type="InterPro" id="IPR027410">
    <property type="entry name" value="TCP-1-like_intermed_sf"/>
</dbReference>
<evidence type="ECO:0000256" key="7">
    <source>
        <dbReference type="ARBA" id="ARBA00062746"/>
    </source>
</evidence>
<evidence type="ECO:0000256" key="3">
    <source>
        <dbReference type="ARBA" id="ARBA00022741"/>
    </source>
</evidence>
<dbReference type="GO" id="GO:0140662">
    <property type="term" value="F:ATP-dependent protein folding chaperone"/>
    <property type="evidence" value="ECO:0007669"/>
    <property type="project" value="InterPro"/>
</dbReference>
<proteinExistence type="inferred from homology"/>
<dbReference type="NCBIfam" id="NF009489">
    <property type="entry name" value="PRK12851.1"/>
    <property type="match status" value="1"/>
</dbReference>
<dbReference type="SUPFAM" id="SSF50965">
    <property type="entry name" value="Galactose oxidase, central domain"/>
    <property type="match status" value="1"/>
</dbReference>
<keyword evidence="4" id="KW-0067">ATP-binding</keyword>
<dbReference type="SUPFAM" id="SSF54849">
    <property type="entry name" value="GroEL-intermediate domain like"/>
    <property type="match status" value="1"/>
</dbReference>
<evidence type="ECO:0000256" key="2">
    <source>
        <dbReference type="ARBA" id="ARBA00022676"/>
    </source>
</evidence>
<dbReference type="GO" id="GO:0016757">
    <property type="term" value="F:glycosyltransferase activity"/>
    <property type="evidence" value="ECO:0007669"/>
    <property type="project" value="UniProtKB-KW"/>
</dbReference>
<dbReference type="InterPro" id="IPR027413">
    <property type="entry name" value="GROEL-like_equatorial_sf"/>
</dbReference>
<keyword evidence="5" id="KW-0143">Chaperone</keyword>
<evidence type="ECO:0000256" key="1">
    <source>
        <dbReference type="ARBA" id="ARBA00006607"/>
    </source>
</evidence>
<dbReference type="InterPro" id="IPR011043">
    <property type="entry name" value="Gal_Oxase/kelch_b-propeller"/>
</dbReference>
<dbReference type="InterPro" id="IPR018370">
    <property type="entry name" value="Chaperonin_Cpn60_CS"/>
</dbReference>
<comment type="function">
    <text evidence="6">This protein binds RuBisCO small and large subunits and is implicated in the assembly of the enzyme oligomer.</text>
</comment>
<dbReference type="InterPro" id="IPR015915">
    <property type="entry name" value="Kelch-typ_b-propeller"/>
</dbReference>
<dbReference type="Gene3D" id="2.120.10.80">
    <property type="entry name" value="Kelch-type beta propeller"/>
    <property type="match status" value="1"/>
</dbReference>
<dbReference type="InterPro" id="IPR002423">
    <property type="entry name" value="Cpn60/GroEL/TCP-1"/>
</dbReference>
<dbReference type="CDD" id="cd03344">
    <property type="entry name" value="GroEL"/>
    <property type="match status" value="1"/>
</dbReference>
<dbReference type="Pfam" id="PF16994">
    <property type="entry name" value="Glyco_trans_4_5"/>
    <property type="match status" value="1"/>
</dbReference>
<dbReference type="STRING" id="3076.A0A2P6U4Q5"/>
<protein>
    <submittedName>
        <fullName evidence="11">Ru large subunit-binding subunit alpha</fullName>
    </submittedName>
</protein>
<dbReference type="InterPro" id="IPR001844">
    <property type="entry name" value="Cpn60/GroEL"/>
</dbReference>
<dbReference type="Pfam" id="PF00118">
    <property type="entry name" value="Cpn60_TCP1"/>
    <property type="match status" value="1"/>
</dbReference>
<dbReference type="FunFam" id="3.50.7.10:FF:000001">
    <property type="entry name" value="60 kDa chaperonin"/>
    <property type="match status" value="1"/>
</dbReference>
<sequence length="1766" mass="189455">MQAAPSKQCFTAGGARAPQAARRSRLVVRADAKDIIFDNDSRKKMQDGINKVADAVQVTLGPRGRNVVLEQSYGVPQVINDGVSIARAIELEDAVENAGAQLIKEVAGRTNDAAGDGTTTATVLAREMIRYGLQNVTAGANPISIKRGIDKTCEYLVGELKKHARPVKGSSEIKSVAAISAGNDDEIGQMIADALDKVGADGVLAIETSNSLETTVDVQEGMEIDRGYISPQFVNNNERLLVEYENALVLVTDMKIENVKDIIPLLEQVTRVNRPLLIIAEDVTGEALATLVVNKLRGIISVCAIKAPGFGERRKALLQDIAIVTGAEFVAKDLGMKVETTTLEQLGVARKLTVANTSTTMIADQANKDEIKARIAQIKKELAETDSVYDTEKLSERIAKLAGGVAVIKVGAATEAELEDRKLRIEDAKNATFAAVEEGIVPGGGAALLHLSELVPAFKESLEDPEERIGADIVMKALRAPCRAIAENAGVEGEVIVQKLLGQPFEVGYNAMYDRIENLIEAGVLDPAKVTRSGMTNACSIAGIMLTTQAVMTEQKRKKEALPGMSPGGMPAGLTIAAQPNKRVRPFPGPAPETTQTVAAAPMMLSGRVKDASAALQSSVKRSLNFRSTSAASRGKVYLRYDVQLGLCNQLNSHVNGLMLAHALGVDAVVVPPAWSRSQDSFSRKKDDQLWIKNNPASTLLDLETMTAIWAQRGIQLLEESVTSGLRTAEWHTCVRTRNVEEQLRAAIKDPPKYLRVPLLRLVAQARFEIDAARKQHGPSACVLLDAGRMFWAAEFTSSANLAAASAATLRFPSHIEAIANRIAMLIGPTFNGVHLRVEADMELDPTAIIPKYIALMHELGFSPTTPLYVASGLLSYDDGAGFDRMVAPLLKENLCSTALAKERMLPAADFEGLNSEQLAMVDLLTWGELATQNDGLATQPSMNNSGMLGGRGKLPRSRRPFAAVTLLPLVLLAVAGIKLLPPTALQQPTAVHQLLHGAGYFNASLDSSAAAQYAAASANGQPSPAGTGPSAERRLRVLVLGHDLSLTGAPQALLEIARHLRDQGHSLSFMFLRGGPLNTTLSLENFSFTVITDVQVHPYDRSEPVDPASFDVVVVNTIVTFHWLRYQVEAWGLNFLRKTVWWIREHAQSSKHSFVADGPSLKRHILARCGSAAIVSETTWRFWEAWVLERAFELGLDYSPLVGRQESFGPTPPLPPALPNLRIVRNPLPPWIMPLLEAGAGGRGRTRLPECSRASPKWPHAALRKHFRGLINATDEDYVLILVGTNIRNKGTARLVSTFARAWQQVGALPDGNRGRLQLVFIGHDMPKLVKEVEQAWAGLQATMQPAQRASMQGATLPAAIHLLDGTANSTERLGWYAAADVQVLNSECESFGRVTVEGMAASLPLLATACGGTLELVQEGVTGLLHPSPSAGEASDAALLQHILRLDRRTAAGRALSERLGAAGCRRVHSEFMPRQFFATVEALLHEVAHSAAAADAAAAAGLGAISSEGLTSGAAAMLRSGWAAAFMPSPANQAHVVQRDMRWKWEELGLAPVVASESMGFQIGSKLFVLNGDVQFQGGAGVVPQALLSLDLGSQQWQNETIALPAGLAETHAATALVGGRYLFIVAGQKGAACSPATTAAFKLDLQTMRMQPIPSLPEPRYSPALALLGDGRLHLFGGLMPDRATPARDHWSLAVNADGSTGDAWVAEPLLPAYLGGSHGTVVHLHPRGDTEPTLYYWGRTSQEAQPRTPLAAPSSWARIPR</sequence>
<dbReference type="NCBIfam" id="TIGR02348">
    <property type="entry name" value="GroEL"/>
    <property type="match status" value="1"/>
</dbReference>
<dbReference type="InterPro" id="IPR041693">
    <property type="entry name" value="Glyco_trans_4_5"/>
</dbReference>
<dbReference type="InterPro" id="IPR027409">
    <property type="entry name" value="GroEL-like_apical_dom_sf"/>
</dbReference>
<dbReference type="CDD" id="cd03801">
    <property type="entry name" value="GT4_PimA-like"/>
    <property type="match status" value="1"/>
</dbReference>
<comment type="similarity">
    <text evidence="1 8">Belongs to the chaperonin (HSP60) family.</text>
</comment>
<keyword evidence="12" id="KW-1185">Reference proteome</keyword>
<dbReference type="PRINTS" id="PR00298">
    <property type="entry name" value="CHAPERONIN60"/>
</dbReference>
<organism evidence="11 12">
    <name type="scientific">Chlorella sorokiniana</name>
    <name type="common">Freshwater green alga</name>
    <dbReference type="NCBI Taxonomy" id="3076"/>
    <lineage>
        <taxon>Eukaryota</taxon>
        <taxon>Viridiplantae</taxon>
        <taxon>Chlorophyta</taxon>
        <taxon>core chlorophytes</taxon>
        <taxon>Trebouxiophyceae</taxon>
        <taxon>Chlorellales</taxon>
        <taxon>Chlorellaceae</taxon>
        <taxon>Chlorella clade</taxon>
        <taxon>Chlorella</taxon>
    </lineage>
</organism>
<reference evidence="11 12" key="1">
    <citation type="journal article" date="2018" name="Plant J.">
        <title>Genome sequences of Chlorella sorokiniana UTEX 1602 and Micractinium conductrix SAG 241.80: implications to maltose excretion by a green alga.</title>
        <authorList>
            <person name="Arriola M.B."/>
            <person name="Velmurugan N."/>
            <person name="Zhang Y."/>
            <person name="Plunkett M.H."/>
            <person name="Hondzo H."/>
            <person name="Barney B.M."/>
        </authorList>
    </citation>
    <scope>NUCLEOTIDE SEQUENCE [LARGE SCALE GENOMIC DNA]</scope>
    <source>
        <strain evidence="12">UTEX 1602</strain>
    </source>
</reference>
<dbReference type="NCBIfam" id="NF009488">
    <property type="entry name" value="PRK12850.1"/>
    <property type="match status" value="1"/>
</dbReference>
<dbReference type="Pfam" id="PF00534">
    <property type="entry name" value="Glycos_transf_1"/>
    <property type="match status" value="1"/>
</dbReference>
<evidence type="ECO:0000256" key="8">
    <source>
        <dbReference type="RuleBase" id="RU000418"/>
    </source>
</evidence>